<gene>
    <name evidence="13" type="ORF">LV82_00315</name>
</gene>
<comment type="similarity">
    <text evidence="2 9">Belongs to the membrane fusion protein (MFP) (TC 8.A.1) family.</text>
</comment>
<dbReference type="InterPro" id="IPR010129">
    <property type="entry name" value="T1SS_HlyD"/>
</dbReference>
<keyword evidence="14" id="KW-1185">Reference proteome</keyword>
<evidence type="ECO:0000256" key="3">
    <source>
        <dbReference type="ARBA" id="ARBA00022448"/>
    </source>
</evidence>
<feature type="domain" description="AprE-like long alpha-helical hairpin" evidence="11">
    <location>
        <begin position="87"/>
        <end position="275"/>
    </location>
</feature>
<keyword evidence="5 9" id="KW-0997">Cell inner membrane</keyword>
<evidence type="ECO:0000313" key="13">
    <source>
        <dbReference type="EMBL" id="PPB82385.1"/>
    </source>
</evidence>
<dbReference type="EMBL" id="PRDS01000001">
    <property type="protein sequence ID" value="PPB82385.1"/>
    <property type="molecule type" value="Genomic_DNA"/>
</dbReference>
<dbReference type="Pfam" id="PF26002">
    <property type="entry name" value="Beta-barrel_AprE"/>
    <property type="match status" value="1"/>
</dbReference>
<dbReference type="PRINTS" id="PR01490">
    <property type="entry name" value="RTXTOXIND"/>
</dbReference>
<dbReference type="PANTHER" id="PTHR30386">
    <property type="entry name" value="MEMBRANE FUSION SUBUNIT OF EMRAB-TOLC MULTIDRUG EFFLUX PUMP"/>
    <property type="match status" value="1"/>
</dbReference>
<organism evidence="13 14">
    <name type="scientific">Albidovulum inexpectatum</name>
    <dbReference type="NCBI Taxonomy" id="196587"/>
    <lineage>
        <taxon>Bacteria</taxon>
        <taxon>Pseudomonadati</taxon>
        <taxon>Pseudomonadota</taxon>
        <taxon>Alphaproteobacteria</taxon>
        <taxon>Rhodobacterales</taxon>
        <taxon>Paracoccaceae</taxon>
        <taxon>Albidovulum</taxon>
    </lineage>
</organism>
<dbReference type="NCBIfam" id="TIGR01843">
    <property type="entry name" value="type_I_hlyD"/>
    <property type="match status" value="1"/>
</dbReference>
<comment type="caution">
    <text evidence="13">The sequence shown here is derived from an EMBL/GenBank/DDBJ whole genome shotgun (WGS) entry which is preliminary data.</text>
</comment>
<evidence type="ECO:0000313" key="14">
    <source>
        <dbReference type="Proteomes" id="UP000239736"/>
    </source>
</evidence>
<protein>
    <recommendedName>
        <fullName evidence="9">Membrane fusion protein (MFP) family protein</fullName>
    </recommendedName>
</protein>
<keyword evidence="10" id="KW-0175">Coiled coil</keyword>
<feature type="coiled-coil region" evidence="10">
    <location>
        <begin position="141"/>
        <end position="175"/>
    </location>
</feature>
<dbReference type="InterPro" id="IPR058781">
    <property type="entry name" value="HH_AprE-like"/>
</dbReference>
<evidence type="ECO:0000256" key="9">
    <source>
        <dbReference type="RuleBase" id="RU365093"/>
    </source>
</evidence>
<feature type="domain" description="AprE-like beta-barrel" evidence="12">
    <location>
        <begin position="319"/>
        <end position="408"/>
    </location>
</feature>
<evidence type="ECO:0000259" key="11">
    <source>
        <dbReference type="Pfam" id="PF25994"/>
    </source>
</evidence>
<dbReference type="Gene3D" id="2.40.50.100">
    <property type="match status" value="1"/>
</dbReference>
<dbReference type="PANTHER" id="PTHR30386:SF17">
    <property type="entry name" value="ALKALINE PROTEASE SECRETION PROTEIN APRE"/>
    <property type="match status" value="1"/>
</dbReference>
<evidence type="ECO:0000259" key="12">
    <source>
        <dbReference type="Pfam" id="PF26002"/>
    </source>
</evidence>
<evidence type="ECO:0000256" key="1">
    <source>
        <dbReference type="ARBA" id="ARBA00004377"/>
    </source>
</evidence>
<accession>A0A2S5JMB3</accession>
<evidence type="ECO:0000256" key="10">
    <source>
        <dbReference type="SAM" id="Coils"/>
    </source>
</evidence>
<reference evidence="13 14" key="1">
    <citation type="submission" date="2018-01" db="EMBL/GenBank/DDBJ databases">
        <title>Genomic Encyclopedia of Archaeal and Bacterial Type Strains, Phase II (KMG-II): from individual species to whole genera.</title>
        <authorList>
            <person name="Goeker M."/>
        </authorList>
    </citation>
    <scope>NUCLEOTIDE SEQUENCE [LARGE SCALE GENOMIC DNA]</scope>
    <source>
        <strain evidence="13 14">DSM 12048</strain>
    </source>
</reference>
<evidence type="ECO:0000256" key="7">
    <source>
        <dbReference type="ARBA" id="ARBA00022989"/>
    </source>
</evidence>
<evidence type="ECO:0000256" key="8">
    <source>
        <dbReference type="ARBA" id="ARBA00023136"/>
    </source>
</evidence>
<keyword evidence="4 9" id="KW-1003">Cell membrane</keyword>
<comment type="subcellular location">
    <subcellularLocation>
        <location evidence="1 9">Cell inner membrane</location>
        <topology evidence="1 9">Single-pass membrane protein</topology>
    </subcellularLocation>
</comment>
<evidence type="ECO:0000256" key="6">
    <source>
        <dbReference type="ARBA" id="ARBA00022692"/>
    </source>
</evidence>
<name>A0A2S5JMB3_9RHOB</name>
<keyword evidence="7" id="KW-1133">Transmembrane helix</keyword>
<dbReference type="Gene3D" id="2.40.30.170">
    <property type="match status" value="1"/>
</dbReference>
<evidence type="ECO:0000256" key="5">
    <source>
        <dbReference type="ARBA" id="ARBA00022519"/>
    </source>
</evidence>
<dbReference type="OrthoDB" id="9810980at2"/>
<evidence type="ECO:0000256" key="2">
    <source>
        <dbReference type="ARBA" id="ARBA00009477"/>
    </source>
</evidence>
<dbReference type="RefSeq" id="WP_104068942.1">
    <property type="nucleotide sequence ID" value="NZ_PRDS01000001.1"/>
</dbReference>
<keyword evidence="3 9" id="KW-0813">Transport</keyword>
<keyword evidence="8" id="KW-0472">Membrane</keyword>
<dbReference type="GO" id="GO:0005886">
    <property type="term" value="C:plasma membrane"/>
    <property type="evidence" value="ECO:0007669"/>
    <property type="project" value="UniProtKB-SubCell"/>
</dbReference>
<dbReference type="InterPro" id="IPR058982">
    <property type="entry name" value="Beta-barrel_AprE"/>
</dbReference>
<dbReference type="GO" id="GO:0015031">
    <property type="term" value="P:protein transport"/>
    <property type="evidence" value="ECO:0007669"/>
    <property type="project" value="InterPro"/>
</dbReference>
<sequence length="431" mass="47277">MKDAFSVRGPLLAGFVALGFLVGGLGLWSVTTTIAGAVVAPGRVEVEQNRQVIQHPDGGVVAEILVKDGDYVEKGAPLLRLDGTLLRSELAIVETQFFEILARRGRLEAERDGNTSIRFPSELVEAAQTRPEIAQLMAGQQRLFEARAETEANEIEQLRRRRGQIEAQIAGIAAQRASIDTQLGLIEAELADLQSLLDRGLTQVGRVLALERERANLQGIAGELDAARAEAEGRMTEIDISILKLGAERREQANSQLRDLGYRELELAERRRALVEQIDRLELRAPVSGIVHAMQVTTPRSVIRPADPVMYLIPQDRPLVIAARISPIHVDEVQLGQPVVLRFSSLDSRTTPELTGQVARLSADALTDQATGVSYYRAEVVLGPDQIALLGDRAIIPGMPVEVYVRTGERTPLAYLVKPLADYFNRAFREG</sequence>
<dbReference type="Proteomes" id="UP000239736">
    <property type="component" value="Unassembled WGS sequence"/>
</dbReference>
<dbReference type="InterPro" id="IPR050739">
    <property type="entry name" value="MFP"/>
</dbReference>
<evidence type="ECO:0000256" key="4">
    <source>
        <dbReference type="ARBA" id="ARBA00022475"/>
    </source>
</evidence>
<dbReference type="Pfam" id="PF25994">
    <property type="entry name" value="HH_AprE"/>
    <property type="match status" value="1"/>
</dbReference>
<keyword evidence="6" id="KW-0812">Transmembrane</keyword>
<dbReference type="AlphaFoldDB" id="A0A2S5JMB3"/>
<proteinExistence type="inferred from homology"/>